<dbReference type="Gene3D" id="3.20.20.140">
    <property type="entry name" value="Metal-dependent hydrolases"/>
    <property type="match status" value="1"/>
</dbReference>
<name>A0A4Y9XTK4_9AGAM</name>
<evidence type="ECO:0000313" key="6">
    <source>
        <dbReference type="EMBL" id="TFY52481.1"/>
    </source>
</evidence>
<dbReference type="Pfam" id="PF01026">
    <property type="entry name" value="TatD_DNase"/>
    <property type="match status" value="1"/>
</dbReference>
<dbReference type="GO" id="GO:0008296">
    <property type="term" value="F:3'-5'-DNA exonuclease activity"/>
    <property type="evidence" value="ECO:0007669"/>
    <property type="project" value="TreeGrafter"/>
</dbReference>
<dbReference type="InterPro" id="IPR032466">
    <property type="entry name" value="Metal_Hydrolase"/>
</dbReference>
<dbReference type="Proteomes" id="UP000298327">
    <property type="component" value="Unassembled WGS sequence"/>
</dbReference>
<feature type="binding site" evidence="5">
    <location>
        <position position="111"/>
    </location>
    <ligand>
        <name>a divalent metal cation</name>
        <dbReference type="ChEBI" id="CHEBI:60240"/>
        <label>1</label>
    </ligand>
</feature>
<dbReference type="InterPro" id="IPR001130">
    <property type="entry name" value="TatD-like"/>
</dbReference>
<accession>A0A4Y9XTK4</accession>
<evidence type="ECO:0000256" key="3">
    <source>
        <dbReference type="ARBA" id="ARBA00022723"/>
    </source>
</evidence>
<dbReference type="AlphaFoldDB" id="A0A4Y9XTK4"/>
<feature type="binding site" evidence="5">
    <location>
        <position position="148"/>
    </location>
    <ligand>
        <name>a divalent metal cation</name>
        <dbReference type="ChEBI" id="CHEBI:60240"/>
        <label>2</label>
    </ligand>
</feature>
<dbReference type="GO" id="GO:0005829">
    <property type="term" value="C:cytosol"/>
    <property type="evidence" value="ECO:0007669"/>
    <property type="project" value="TreeGrafter"/>
</dbReference>
<dbReference type="PANTHER" id="PTHR10060">
    <property type="entry name" value="TATD FAMILY DEOXYRIBONUCLEASE"/>
    <property type="match status" value="1"/>
</dbReference>
<keyword evidence="7" id="KW-1185">Reference proteome</keyword>
<keyword evidence="2" id="KW-0540">Nuclease</keyword>
<feature type="binding site" evidence="5">
    <location>
        <position position="181"/>
    </location>
    <ligand>
        <name>a divalent metal cation</name>
        <dbReference type="ChEBI" id="CHEBI:60240"/>
        <label>2</label>
    </ligand>
</feature>
<evidence type="ECO:0000256" key="4">
    <source>
        <dbReference type="ARBA" id="ARBA00022801"/>
    </source>
</evidence>
<keyword evidence="4" id="KW-0378">Hydrolase</keyword>
<proteinExistence type="inferred from homology"/>
<evidence type="ECO:0000256" key="1">
    <source>
        <dbReference type="ARBA" id="ARBA00009275"/>
    </source>
</evidence>
<evidence type="ECO:0000313" key="7">
    <source>
        <dbReference type="Proteomes" id="UP000298327"/>
    </source>
</evidence>
<evidence type="ECO:0008006" key="8">
    <source>
        <dbReference type="Google" id="ProtNLM"/>
    </source>
</evidence>
<sequence>MAAGNTKAGPVHVRTRVARSSCETDDFEAMLDRSRAAGVQSMIVTGGSLSESTHALTLAKKHGLYATVGCHPTRSTEFDRHPDGPDAYLSALDRLIGDNLHGPGRAVAIGECGLDYDRTHFATPDVQRTYFRRQLSLAKKYHLPLFLHSRSAHSDLVQILREEGFGNDGGRDVGAKGGVVHSFTGSAEECQEYMTMGFHVGINGCSLKTEENLAALKTIRLEQLMFETDSPWCSLTSTHASKRLLEDLPESLKALYFPPATKAEKFVYGQPVKGRNEPSAIGGVAWAVSKLMENVSYEEVVERVWKNTIELFGLDELQ</sequence>
<comment type="caution">
    <text evidence="6">The sequence shown here is derived from an EMBL/GenBank/DDBJ whole genome shotgun (WGS) entry which is preliminary data.</text>
</comment>
<evidence type="ECO:0000256" key="5">
    <source>
        <dbReference type="PIRSR" id="PIRSR005902-1"/>
    </source>
</evidence>
<gene>
    <name evidence="6" type="ORF">EVG20_g10533</name>
</gene>
<dbReference type="PANTHER" id="PTHR10060:SF15">
    <property type="entry name" value="DEOXYRIBONUCLEASE TATDN1"/>
    <property type="match status" value="1"/>
</dbReference>
<feature type="binding site" evidence="5">
    <location>
        <position position="229"/>
    </location>
    <ligand>
        <name>a divalent metal cation</name>
        <dbReference type="ChEBI" id="CHEBI:60240"/>
        <label>1</label>
    </ligand>
</feature>
<dbReference type="STRING" id="205917.A0A4Y9XTK4"/>
<dbReference type="SUPFAM" id="SSF51556">
    <property type="entry name" value="Metallo-dependent hydrolases"/>
    <property type="match status" value="1"/>
</dbReference>
<evidence type="ECO:0000256" key="2">
    <source>
        <dbReference type="ARBA" id="ARBA00022722"/>
    </source>
</evidence>
<keyword evidence="3 5" id="KW-0479">Metal-binding</keyword>
<protein>
    <recommendedName>
        <fullName evidence="8">Mg-dependent DNase</fullName>
    </recommendedName>
</protein>
<comment type="similarity">
    <text evidence="1">Belongs to the metallo-dependent hydrolases superfamily. TatD-type hydrolase family.</text>
</comment>
<dbReference type="PIRSF" id="PIRSF005902">
    <property type="entry name" value="DNase_TatD"/>
    <property type="match status" value="1"/>
</dbReference>
<reference evidence="6 7" key="1">
    <citation type="submission" date="2019-02" db="EMBL/GenBank/DDBJ databases">
        <title>Genome sequencing of the rare red list fungi Dentipellis fragilis.</title>
        <authorList>
            <person name="Buettner E."/>
            <person name="Kellner H."/>
        </authorList>
    </citation>
    <scope>NUCLEOTIDE SEQUENCE [LARGE SCALE GENOMIC DNA]</scope>
    <source>
        <strain evidence="6 7">DSM 105465</strain>
    </source>
</reference>
<dbReference type="OrthoDB" id="6079689at2759"/>
<organism evidence="6 7">
    <name type="scientific">Dentipellis fragilis</name>
    <dbReference type="NCBI Taxonomy" id="205917"/>
    <lineage>
        <taxon>Eukaryota</taxon>
        <taxon>Fungi</taxon>
        <taxon>Dikarya</taxon>
        <taxon>Basidiomycota</taxon>
        <taxon>Agaricomycotina</taxon>
        <taxon>Agaricomycetes</taxon>
        <taxon>Russulales</taxon>
        <taxon>Hericiaceae</taxon>
        <taxon>Dentipellis</taxon>
    </lineage>
</organism>
<dbReference type="GO" id="GO:0046872">
    <property type="term" value="F:metal ion binding"/>
    <property type="evidence" value="ECO:0007669"/>
    <property type="project" value="UniProtKB-KW"/>
</dbReference>
<dbReference type="EMBL" id="SEOQ01001299">
    <property type="protein sequence ID" value="TFY52481.1"/>
    <property type="molecule type" value="Genomic_DNA"/>
</dbReference>
<dbReference type="InterPro" id="IPR050891">
    <property type="entry name" value="TatD-type_Hydrolase"/>
</dbReference>
<dbReference type="CDD" id="cd01310">
    <property type="entry name" value="TatD_DNAse"/>
    <property type="match status" value="1"/>
</dbReference>